<dbReference type="SUPFAM" id="SSF63411">
    <property type="entry name" value="LuxS/MPP-like metallohydrolase"/>
    <property type="match status" value="2"/>
</dbReference>
<protein>
    <submittedName>
        <fullName evidence="3">Insulinase family protein</fullName>
    </submittedName>
</protein>
<dbReference type="AlphaFoldDB" id="A0A844GW65"/>
<dbReference type="Pfam" id="PF05193">
    <property type="entry name" value="Peptidase_M16_C"/>
    <property type="match status" value="1"/>
</dbReference>
<dbReference type="InterPro" id="IPR050361">
    <property type="entry name" value="MPP/UQCRC_Complex"/>
</dbReference>
<comment type="caution">
    <text evidence="3">The sequence shown here is derived from an EMBL/GenBank/DDBJ whole genome shotgun (WGS) entry which is preliminary data.</text>
</comment>
<dbReference type="EMBL" id="WMIA01000017">
    <property type="protein sequence ID" value="MTF39813.1"/>
    <property type="molecule type" value="Genomic_DNA"/>
</dbReference>
<evidence type="ECO:0000313" key="3">
    <source>
        <dbReference type="EMBL" id="MTF39813.1"/>
    </source>
</evidence>
<reference evidence="3 4" key="1">
    <citation type="submission" date="2019-11" db="EMBL/GenBank/DDBJ databases">
        <title>Isolation of a new High Light Tolerant Cyanobacteria.</title>
        <authorList>
            <person name="Dobson Z."/>
            <person name="Vaughn N."/>
            <person name="Vaughn M."/>
            <person name="Fromme P."/>
            <person name="Mazor Y."/>
        </authorList>
    </citation>
    <scope>NUCLEOTIDE SEQUENCE [LARGE SCALE GENOMIC DNA]</scope>
    <source>
        <strain evidence="3 4">0216</strain>
    </source>
</reference>
<accession>A0A844GW65</accession>
<organism evidence="3 4">
    <name type="scientific">Cyanobacterium aponinum 0216</name>
    <dbReference type="NCBI Taxonomy" id="2676140"/>
    <lineage>
        <taxon>Bacteria</taxon>
        <taxon>Bacillati</taxon>
        <taxon>Cyanobacteriota</taxon>
        <taxon>Cyanophyceae</taxon>
        <taxon>Oscillatoriophycideae</taxon>
        <taxon>Chroococcales</taxon>
        <taxon>Geminocystaceae</taxon>
        <taxon>Cyanobacterium</taxon>
    </lineage>
</organism>
<sequence length="484" mass="54603">MIKKLGKIWQWLGFTFITIAIVITTHHVAFADVTPSTYRDLQFPSLAEIKLPEYERYQLDNGMVIYLIEDHRLPLISGNAVIRTGSRFDPPSQVGLAELTGSLIRLGGTANYSPEQLNSILEQKAAAIESSIDETMGSVSFSSLSYDLDTIFPLFAEVIQSPAFDSQQLEVLKTQAKGAIARRNDDPGNIASREFKKLVYGENNPYARTIEYNTLDNIQQSDIKNFHSKYVRPEGIILGIVGDFDSSQIKEKIAQYFGNWQGNSQVKPTFDTITSKQEKSKGIFIADQPQLTQSNILLGHLAGKLNDPNYPTLSVMNGVLNGFGGRLHNEIRSRQGLAYSVYGVWQGAYDYPGLFVAGGQTKTDTTTQFIKTMKEEIEKLRTQPITEAELNYAKDSILNSFVFKFQNPSQTLSRMMTYEYYDYPQNFIFDYQQGVKNTQIDDVLNVAQEYLHPDKIVTLVLGNEEEIKQELQTLGQNIKQIEIE</sequence>
<dbReference type="InterPro" id="IPR011765">
    <property type="entry name" value="Pept_M16_N"/>
</dbReference>
<name>A0A844GW65_9CHRO</name>
<feature type="domain" description="Peptidase M16 N-terminal" evidence="1">
    <location>
        <begin position="81"/>
        <end position="194"/>
    </location>
</feature>
<dbReference type="PANTHER" id="PTHR11851:SF225">
    <property type="entry name" value="NON-PEPTIDASE HOMOLOG YMXG"/>
    <property type="match status" value="1"/>
</dbReference>
<evidence type="ECO:0000259" key="2">
    <source>
        <dbReference type="Pfam" id="PF05193"/>
    </source>
</evidence>
<dbReference type="GO" id="GO:0046872">
    <property type="term" value="F:metal ion binding"/>
    <property type="evidence" value="ECO:0007669"/>
    <property type="project" value="InterPro"/>
</dbReference>
<evidence type="ECO:0000313" key="4">
    <source>
        <dbReference type="Proteomes" id="UP000437131"/>
    </source>
</evidence>
<gene>
    <name evidence="3" type="ORF">GGC33_12880</name>
</gene>
<feature type="domain" description="Peptidase M16 C-terminal" evidence="2">
    <location>
        <begin position="218"/>
        <end position="395"/>
    </location>
</feature>
<proteinExistence type="predicted"/>
<dbReference type="Proteomes" id="UP000437131">
    <property type="component" value="Unassembled WGS sequence"/>
</dbReference>
<dbReference type="Pfam" id="PF00675">
    <property type="entry name" value="Peptidase_M16"/>
    <property type="match status" value="1"/>
</dbReference>
<evidence type="ECO:0000259" key="1">
    <source>
        <dbReference type="Pfam" id="PF00675"/>
    </source>
</evidence>
<dbReference type="InterPro" id="IPR007863">
    <property type="entry name" value="Peptidase_M16_C"/>
</dbReference>
<dbReference type="InterPro" id="IPR011249">
    <property type="entry name" value="Metalloenz_LuxS/M16"/>
</dbReference>
<dbReference type="Gene3D" id="3.30.830.10">
    <property type="entry name" value="Metalloenzyme, LuxS/M16 peptidase-like"/>
    <property type="match status" value="2"/>
</dbReference>
<dbReference type="RefSeq" id="WP_155084257.1">
    <property type="nucleotide sequence ID" value="NZ_WMIA01000017.1"/>
</dbReference>
<dbReference type="PANTHER" id="PTHR11851">
    <property type="entry name" value="METALLOPROTEASE"/>
    <property type="match status" value="1"/>
</dbReference>